<dbReference type="Proteomes" id="UP000199647">
    <property type="component" value="Unassembled WGS sequence"/>
</dbReference>
<dbReference type="OrthoDB" id="7852579at2"/>
<dbReference type="STRING" id="1855383.SAMN05216548_10526"/>
<keyword evidence="3" id="KW-1185">Reference proteome</keyword>
<feature type="region of interest" description="Disordered" evidence="1">
    <location>
        <begin position="75"/>
        <end position="112"/>
    </location>
</feature>
<evidence type="ECO:0000256" key="1">
    <source>
        <dbReference type="SAM" id="MobiDB-lite"/>
    </source>
</evidence>
<dbReference type="RefSeq" id="WP_092496181.1">
    <property type="nucleotide sequence ID" value="NZ_FOFG01000005.1"/>
</dbReference>
<organism evidence="2 3">
    <name type="scientific">Faunimonas pinastri</name>
    <dbReference type="NCBI Taxonomy" id="1855383"/>
    <lineage>
        <taxon>Bacteria</taxon>
        <taxon>Pseudomonadati</taxon>
        <taxon>Pseudomonadota</taxon>
        <taxon>Alphaproteobacteria</taxon>
        <taxon>Hyphomicrobiales</taxon>
        <taxon>Afifellaceae</taxon>
        <taxon>Faunimonas</taxon>
    </lineage>
</organism>
<proteinExistence type="predicted"/>
<dbReference type="AlphaFoldDB" id="A0A1H9GFR3"/>
<feature type="compositionally biased region" description="Polar residues" evidence="1">
    <location>
        <begin position="75"/>
        <end position="86"/>
    </location>
</feature>
<protein>
    <submittedName>
        <fullName evidence="2">Uncharacterized protein</fullName>
    </submittedName>
</protein>
<dbReference type="EMBL" id="FOFG01000005">
    <property type="protein sequence ID" value="SEQ48955.1"/>
    <property type="molecule type" value="Genomic_DNA"/>
</dbReference>
<accession>A0A1H9GFR3</accession>
<evidence type="ECO:0000313" key="2">
    <source>
        <dbReference type="EMBL" id="SEQ48955.1"/>
    </source>
</evidence>
<gene>
    <name evidence="2" type="ORF">SAMN05216548_10526</name>
</gene>
<feature type="compositionally biased region" description="Basic and acidic residues" evidence="1">
    <location>
        <begin position="95"/>
        <end position="105"/>
    </location>
</feature>
<name>A0A1H9GFR3_9HYPH</name>
<evidence type="ECO:0000313" key="3">
    <source>
        <dbReference type="Proteomes" id="UP000199647"/>
    </source>
</evidence>
<reference evidence="2" key="1">
    <citation type="submission" date="2016-10" db="EMBL/GenBank/DDBJ databases">
        <authorList>
            <person name="de Groot N.N."/>
        </authorList>
    </citation>
    <scope>NUCLEOTIDE SEQUENCE [LARGE SCALE GENOMIC DNA]</scope>
    <source>
        <strain evidence="2">A52C2</strain>
    </source>
</reference>
<sequence>MSKPGASAPATSAAIVSKSEFARICGVSPGRVTQWIAEKLIDGDALIGAGRTARINVAAAQKQLRKRRDISQALGNGITTRLTGQSPGAPAEPTTSRREPNPRADADDDEDEIASDQLDELLKREKLAEWQRRNRIGEEDEAARKGLYTETAAVRRQLTTIAVQVMRAFEGALPEMATALAADFRAEDREVLQKLNELFRKVRQQVAESNKLAAEALPEFVAAQEVATTET</sequence>